<dbReference type="InterPro" id="IPR021833">
    <property type="entry name" value="DUF3425"/>
</dbReference>
<dbReference type="InParanoid" id="A0A2J6SGX1"/>
<dbReference type="GeneID" id="36586888"/>
<evidence type="ECO:0000313" key="1">
    <source>
        <dbReference type="EMBL" id="PMD50021.1"/>
    </source>
</evidence>
<organism evidence="1 2">
    <name type="scientific">Hyaloscypha bicolor E</name>
    <dbReference type="NCBI Taxonomy" id="1095630"/>
    <lineage>
        <taxon>Eukaryota</taxon>
        <taxon>Fungi</taxon>
        <taxon>Dikarya</taxon>
        <taxon>Ascomycota</taxon>
        <taxon>Pezizomycotina</taxon>
        <taxon>Leotiomycetes</taxon>
        <taxon>Helotiales</taxon>
        <taxon>Hyaloscyphaceae</taxon>
        <taxon>Hyaloscypha</taxon>
        <taxon>Hyaloscypha bicolor</taxon>
    </lineage>
</organism>
<keyword evidence="2" id="KW-1185">Reference proteome</keyword>
<dbReference type="Proteomes" id="UP000235371">
    <property type="component" value="Unassembled WGS sequence"/>
</dbReference>
<dbReference type="PANTHER" id="PTHR38116:SF5">
    <property type="entry name" value="BZIP DOMAIN-CONTAINING PROTEIN"/>
    <property type="match status" value="1"/>
</dbReference>
<dbReference type="RefSeq" id="XP_024726925.1">
    <property type="nucleotide sequence ID" value="XM_024878811.1"/>
</dbReference>
<gene>
    <name evidence="1" type="ORF">K444DRAFT_604445</name>
</gene>
<dbReference type="EMBL" id="KZ613914">
    <property type="protein sequence ID" value="PMD50021.1"/>
    <property type="molecule type" value="Genomic_DNA"/>
</dbReference>
<protein>
    <submittedName>
        <fullName evidence="1">Uncharacterized protein</fullName>
    </submittedName>
</protein>
<proteinExistence type="predicted"/>
<dbReference type="OrthoDB" id="125347at2759"/>
<reference evidence="1 2" key="1">
    <citation type="submission" date="2016-04" db="EMBL/GenBank/DDBJ databases">
        <title>A degradative enzymes factory behind the ericoid mycorrhizal symbiosis.</title>
        <authorList>
            <consortium name="DOE Joint Genome Institute"/>
            <person name="Martino E."/>
            <person name="Morin E."/>
            <person name="Grelet G."/>
            <person name="Kuo A."/>
            <person name="Kohler A."/>
            <person name="Daghino S."/>
            <person name="Barry K."/>
            <person name="Choi C."/>
            <person name="Cichocki N."/>
            <person name="Clum A."/>
            <person name="Copeland A."/>
            <person name="Hainaut M."/>
            <person name="Haridas S."/>
            <person name="Labutti K."/>
            <person name="Lindquist E."/>
            <person name="Lipzen A."/>
            <person name="Khouja H.-R."/>
            <person name="Murat C."/>
            <person name="Ohm R."/>
            <person name="Olson A."/>
            <person name="Spatafora J."/>
            <person name="Veneault-Fourrey C."/>
            <person name="Henrissat B."/>
            <person name="Grigoriev I."/>
            <person name="Martin F."/>
            <person name="Perotto S."/>
        </authorList>
    </citation>
    <scope>NUCLEOTIDE SEQUENCE [LARGE SCALE GENOMIC DNA]</scope>
    <source>
        <strain evidence="1 2">E</strain>
    </source>
</reference>
<dbReference type="AlphaFoldDB" id="A0A2J6SGX1"/>
<name>A0A2J6SGX1_9HELO</name>
<dbReference type="Pfam" id="PF11905">
    <property type="entry name" value="DUF3425"/>
    <property type="match status" value="1"/>
</dbReference>
<dbReference type="PANTHER" id="PTHR38116">
    <property type="entry name" value="CHROMOSOME 7, WHOLE GENOME SHOTGUN SEQUENCE"/>
    <property type="match status" value="1"/>
</dbReference>
<sequence length="174" mass="19901">MHFPLPPDHHITLMQVNLCRATHLNLALLAPYASKPTSDLLPLCQSISKHRLPPALLPSLMPTAAQRAIKHPARIGAVTLPQLRDNFIAALGTFHYDSLCDDLLKGGVDTEGKHKGVMVWADSWDIRGWEMMERFVKKWGFILKDCDEFFEVGNWWRRREVEELMFEIGELSIN</sequence>
<accession>A0A2J6SGX1</accession>
<evidence type="ECO:0000313" key="2">
    <source>
        <dbReference type="Proteomes" id="UP000235371"/>
    </source>
</evidence>